<dbReference type="EMBL" id="RBKT01000001">
    <property type="protein sequence ID" value="RKR87607.1"/>
    <property type="molecule type" value="Genomic_DNA"/>
</dbReference>
<dbReference type="SUPFAM" id="SSF50370">
    <property type="entry name" value="Ricin B-like lectins"/>
    <property type="match status" value="1"/>
</dbReference>
<dbReference type="GO" id="GO:0016740">
    <property type="term" value="F:transferase activity"/>
    <property type="evidence" value="ECO:0007669"/>
    <property type="project" value="UniProtKB-KW"/>
</dbReference>
<organism evidence="4 5">
    <name type="scientific">Micromonospora pisi</name>
    <dbReference type="NCBI Taxonomy" id="589240"/>
    <lineage>
        <taxon>Bacteria</taxon>
        <taxon>Bacillati</taxon>
        <taxon>Actinomycetota</taxon>
        <taxon>Actinomycetes</taxon>
        <taxon>Micromonosporales</taxon>
        <taxon>Micromonosporaceae</taxon>
        <taxon>Micromonospora</taxon>
    </lineage>
</organism>
<dbReference type="PROSITE" id="PS51175">
    <property type="entry name" value="CBM6"/>
    <property type="match status" value="1"/>
</dbReference>
<dbReference type="Pfam" id="PF06439">
    <property type="entry name" value="3keto-disac_hyd"/>
    <property type="match status" value="1"/>
</dbReference>
<dbReference type="Pfam" id="PF06283">
    <property type="entry name" value="ThuA"/>
    <property type="match status" value="1"/>
</dbReference>
<dbReference type="SMART" id="SM00606">
    <property type="entry name" value="CBD_IV"/>
    <property type="match status" value="1"/>
</dbReference>
<proteinExistence type="predicted"/>
<dbReference type="Pfam" id="PF00652">
    <property type="entry name" value="Ricin_B_lectin"/>
    <property type="match status" value="1"/>
</dbReference>
<dbReference type="RefSeq" id="WP_121156356.1">
    <property type="nucleotide sequence ID" value="NZ_RBKT01000001.1"/>
</dbReference>
<dbReference type="InterPro" id="IPR005084">
    <property type="entry name" value="CBM6"/>
</dbReference>
<dbReference type="PROSITE" id="PS50231">
    <property type="entry name" value="RICIN_B_LECTIN"/>
    <property type="match status" value="1"/>
</dbReference>
<dbReference type="PANTHER" id="PTHR40469">
    <property type="entry name" value="SECRETED GLYCOSYL HYDROLASE"/>
    <property type="match status" value="1"/>
</dbReference>
<feature type="domain" description="CBM6" evidence="3">
    <location>
        <begin position="448"/>
        <end position="573"/>
    </location>
</feature>
<dbReference type="Gene3D" id="3.40.50.880">
    <property type="match status" value="1"/>
</dbReference>
<reference evidence="4 5" key="1">
    <citation type="submission" date="2018-10" db="EMBL/GenBank/DDBJ databases">
        <title>Sequencing the genomes of 1000 actinobacteria strains.</title>
        <authorList>
            <person name="Klenk H.-P."/>
        </authorList>
    </citation>
    <scope>NUCLEOTIDE SEQUENCE [LARGE SCALE GENOMIC DNA]</scope>
    <source>
        <strain evidence="4 5">DSM 45175</strain>
    </source>
</reference>
<name>A0A495JFC7_9ACTN</name>
<dbReference type="InterPro" id="IPR029010">
    <property type="entry name" value="ThuA-like"/>
</dbReference>
<dbReference type="GO" id="GO:0030246">
    <property type="term" value="F:carbohydrate binding"/>
    <property type="evidence" value="ECO:0007669"/>
    <property type="project" value="InterPro"/>
</dbReference>
<dbReference type="Gene3D" id="2.60.120.560">
    <property type="entry name" value="Exo-inulinase, domain 1"/>
    <property type="match status" value="1"/>
</dbReference>
<evidence type="ECO:0000256" key="1">
    <source>
        <dbReference type="ARBA" id="ARBA00022729"/>
    </source>
</evidence>
<dbReference type="PROSITE" id="PS51257">
    <property type="entry name" value="PROKAR_LIPOPROTEIN"/>
    <property type="match status" value="1"/>
</dbReference>
<feature type="signal peptide" evidence="2">
    <location>
        <begin position="1"/>
        <end position="30"/>
    </location>
</feature>
<dbReference type="SUPFAM" id="SSF49785">
    <property type="entry name" value="Galactose-binding domain-like"/>
    <property type="match status" value="1"/>
</dbReference>
<keyword evidence="5" id="KW-1185">Reference proteome</keyword>
<dbReference type="SUPFAM" id="SSF52317">
    <property type="entry name" value="Class I glutamine amidotransferase-like"/>
    <property type="match status" value="1"/>
</dbReference>
<dbReference type="CDD" id="cd23451">
    <property type="entry name" value="beta-trefoil_Ricin_laminarinase"/>
    <property type="match status" value="1"/>
</dbReference>
<dbReference type="GO" id="GO:0016787">
    <property type="term" value="F:hydrolase activity"/>
    <property type="evidence" value="ECO:0007669"/>
    <property type="project" value="InterPro"/>
</dbReference>
<sequence length="710" mass="74571">MRRLLRPVLGTALAALAVIACTTPATPASAADAPYDVLVFSKTAGFRHDSIAVGTQAIRELGAANSFTVTATEDAGAFTTANLAQYEVVVFLNTTGDALNATQQTAFESYIRSGKGYVGVHAAADTEYDWPFYGNLVGAWFASHPAIQQANVKVENRATAATATLPQTWTRTDEWYNYRTNVRSTARVLATLDESSYSGGGMGADHPHSWCKTYEGGRSFYTGAGHTQSTYAEPAFRAHLLGGIRYAAGRTKADCRPETGYTTLYNGSTTGWSQAGPGNFTNTDATLTSVGGMGLYWYNAKQFSSYSLKLDWKMDGDDNSGIFIGFPSSTDPWSAVDNGYEIQIDATDAADRTTGAVYTFKSADIAARDAALNPPGEWNNYELLVEGERLRIYLNGVQINDFTNTNPVRSLAGYIGLQNHGTGDDVSFRNVRIKELGTQPPNPPTGNTTVQAEAFNSTGGVQVVGKTGANGGSTIGYIDNGDWAAYNGLNLTGVTSFRSRVVSGGAGGAIQVRTGSTTGPILGSVAVPNTGGWNTFADVTTNLSNVPASTQNLYLTFTGNGTGLFDVDDLTLVRGGGGPGPTPGTGPVVGLAGKCLEVDGGATADGTQVQINTCAGTPRQTWTVQGQTLRALGKCLDINGSGTANGTKIQLWTCNASGAQNWVPNAADSSLRNPTSGKCLDVSNNSSADGQDVHLWDCLGAANQRWTLPA</sequence>
<dbReference type="Gene3D" id="2.60.120.260">
    <property type="entry name" value="Galactose-binding domain-like"/>
    <property type="match status" value="1"/>
</dbReference>
<dbReference type="Proteomes" id="UP000277671">
    <property type="component" value="Unassembled WGS sequence"/>
</dbReference>
<dbReference type="Pfam" id="PF03422">
    <property type="entry name" value="CBM_6"/>
    <property type="match status" value="1"/>
</dbReference>
<dbReference type="SMART" id="SM00458">
    <property type="entry name" value="RICIN"/>
    <property type="match status" value="1"/>
</dbReference>
<keyword evidence="4" id="KW-0315">Glutamine amidotransferase</keyword>
<dbReference type="OrthoDB" id="9816308at2"/>
<dbReference type="InterPro" id="IPR000772">
    <property type="entry name" value="Ricin_B_lectin"/>
</dbReference>
<dbReference type="Gene3D" id="2.80.10.50">
    <property type="match status" value="2"/>
</dbReference>
<dbReference type="AlphaFoldDB" id="A0A495JFC7"/>
<evidence type="ECO:0000313" key="4">
    <source>
        <dbReference type="EMBL" id="RKR87607.1"/>
    </source>
</evidence>
<keyword evidence="4" id="KW-0808">Transferase</keyword>
<protein>
    <submittedName>
        <fullName evidence="4">Type 1 glutamine amidotransferase</fullName>
    </submittedName>
</protein>
<comment type="caution">
    <text evidence="4">The sequence shown here is derived from an EMBL/GenBank/DDBJ whole genome shotgun (WGS) entry which is preliminary data.</text>
</comment>
<dbReference type="InterPro" id="IPR006584">
    <property type="entry name" value="Cellulose-bd_IV"/>
</dbReference>
<feature type="chain" id="PRO_5019764979" evidence="2">
    <location>
        <begin position="31"/>
        <end position="710"/>
    </location>
</feature>
<gene>
    <name evidence="4" type="ORF">BDK92_1898</name>
</gene>
<keyword evidence="1 2" id="KW-0732">Signal</keyword>
<dbReference type="InterPro" id="IPR035992">
    <property type="entry name" value="Ricin_B-like_lectins"/>
</dbReference>
<dbReference type="InterPro" id="IPR029062">
    <property type="entry name" value="Class_I_gatase-like"/>
</dbReference>
<dbReference type="InterPro" id="IPR010496">
    <property type="entry name" value="AL/BT2_dom"/>
</dbReference>
<evidence type="ECO:0000313" key="5">
    <source>
        <dbReference type="Proteomes" id="UP000277671"/>
    </source>
</evidence>
<dbReference type="PANTHER" id="PTHR40469:SF2">
    <property type="entry name" value="GALACTOSE-BINDING DOMAIN-LIKE SUPERFAMILY PROTEIN"/>
    <property type="match status" value="1"/>
</dbReference>
<evidence type="ECO:0000256" key="2">
    <source>
        <dbReference type="SAM" id="SignalP"/>
    </source>
</evidence>
<evidence type="ECO:0000259" key="3">
    <source>
        <dbReference type="PROSITE" id="PS51175"/>
    </source>
</evidence>
<dbReference type="InterPro" id="IPR008979">
    <property type="entry name" value="Galactose-bd-like_sf"/>
</dbReference>
<accession>A0A495JFC7</accession>
<dbReference type="CDD" id="cd04084">
    <property type="entry name" value="CBM6_xylanase-like"/>
    <property type="match status" value="1"/>
</dbReference>